<accession>A0A6A7BPX6</accession>
<keyword evidence="2" id="KW-1185">Reference proteome</keyword>
<evidence type="ECO:0000313" key="2">
    <source>
        <dbReference type="Proteomes" id="UP000799423"/>
    </source>
</evidence>
<proteinExistence type="predicted"/>
<dbReference type="AlphaFoldDB" id="A0A6A7BPX6"/>
<sequence length="188" mass="21425">MLRLDRRQLLQGTTEVVVVVVVCHVSITQPVHRVRVSWCRDTACCCGLRRLYVVDGEETETNGQIDWLAGCMDVVERTFVRMTTLFCDLQTGRARLMSMRLKRNGATSSRMCVVCMNAELAHVVGVKLISHTTYYVMIQMGNHSGTLPTYDHRPPSTTLLSAVYTRRHSKPHYRNLRTAVQITSYKAY</sequence>
<organism evidence="1 2">
    <name type="scientific">Plenodomus tracheiphilus IPT5</name>
    <dbReference type="NCBI Taxonomy" id="1408161"/>
    <lineage>
        <taxon>Eukaryota</taxon>
        <taxon>Fungi</taxon>
        <taxon>Dikarya</taxon>
        <taxon>Ascomycota</taxon>
        <taxon>Pezizomycotina</taxon>
        <taxon>Dothideomycetes</taxon>
        <taxon>Pleosporomycetidae</taxon>
        <taxon>Pleosporales</taxon>
        <taxon>Pleosporineae</taxon>
        <taxon>Leptosphaeriaceae</taxon>
        <taxon>Plenodomus</taxon>
    </lineage>
</organism>
<gene>
    <name evidence="1" type="ORF">T440DRAFT_15031</name>
</gene>
<dbReference type="Proteomes" id="UP000799423">
    <property type="component" value="Unassembled WGS sequence"/>
</dbReference>
<protein>
    <submittedName>
        <fullName evidence="1">Uncharacterized protein</fullName>
    </submittedName>
</protein>
<dbReference type="EMBL" id="MU006288">
    <property type="protein sequence ID" value="KAF2856977.1"/>
    <property type="molecule type" value="Genomic_DNA"/>
</dbReference>
<reference evidence="1" key="1">
    <citation type="submission" date="2020-01" db="EMBL/GenBank/DDBJ databases">
        <authorList>
            <consortium name="DOE Joint Genome Institute"/>
            <person name="Haridas S."/>
            <person name="Albert R."/>
            <person name="Binder M."/>
            <person name="Bloem J."/>
            <person name="Labutti K."/>
            <person name="Salamov A."/>
            <person name="Andreopoulos B."/>
            <person name="Baker S.E."/>
            <person name="Barry K."/>
            <person name="Bills G."/>
            <person name="Bluhm B.H."/>
            <person name="Cannon C."/>
            <person name="Castanera R."/>
            <person name="Culley D.E."/>
            <person name="Daum C."/>
            <person name="Ezra D."/>
            <person name="Gonzalez J.B."/>
            <person name="Henrissat B."/>
            <person name="Kuo A."/>
            <person name="Liang C."/>
            <person name="Lipzen A."/>
            <person name="Lutzoni F."/>
            <person name="Magnuson J."/>
            <person name="Mondo S."/>
            <person name="Nolan M."/>
            <person name="Ohm R."/>
            <person name="Pangilinan J."/>
            <person name="Park H.-J."/>
            <person name="Ramirez L."/>
            <person name="Alfaro M."/>
            <person name="Sun H."/>
            <person name="Tritt A."/>
            <person name="Yoshinaga Y."/>
            <person name="Zwiers L.-H."/>
            <person name="Turgeon B.G."/>
            <person name="Goodwin S.B."/>
            <person name="Spatafora J.W."/>
            <person name="Crous P.W."/>
            <person name="Grigoriev I.V."/>
        </authorList>
    </citation>
    <scope>NUCLEOTIDE SEQUENCE</scope>
    <source>
        <strain evidence="1">IPT5</strain>
    </source>
</reference>
<evidence type="ECO:0000313" key="1">
    <source>
        <dbReference type="EMBL" id="KAF2856977.1"/>
    </source>
</evidence>
<name>A0A6A7BPX6_9PLEO</name>